<evidence type="ECO:0000256" key="2">
    <source>
        <dbReference type="ARBA" id="ARBA00023145"/>
    </source>
</evidence>
<keyword evidence="6" id="KW-1185">Reference proteome</keyword>
<dbReference type="PANTHER" id="PTHR12411">
    <property type="entry name" value="CYSTEINE PROTEASE FAMILY C1-RELATED"/>
    <property type="match status" value="1"/>
</dbReference>
<dbReference type="FunFam" id="3.90.70.10:FF:000332">
    <property type="entry name" value="Cathepsin L1"/>
    <property type="match status" value="1"/>
</dbReference>
<dbReference type="Pfam" id="PF00112">
    <property type="entry name" value="Peptidase_C1"/>
    <property type="match status" value="1"/>
</dbReference>
<dbReference type="InterPro" id="IPR039417">
    <property type="entry name" value="Peptidase_C1A_papain-like"/>
</dbReference>
<evidence type="ECO:0000256" key="1">
    <source>
        <dbReference type="ARBA" id="ARBA00008455"/>
    </source>
</evidence>
<accession>A0A448ZGF9</accession>
<dbReference type="InterPro" id="IPR000668">
    <property type="entry name" value="Peptidase_C1A_C"/>
</dbReference>
<dbReference type="PROSITE" id="PS00139">
    <property type="entry name" value="THIOL_PROTEASE_CYS"/>
    <property type="match status" value="1"/>
</dbReference>
<reference evidence="5 6" key="1">
    <citation type="submission" date="2019-01" db="EMBL/GenBank/DDBJ databases">
        <authorList>
            <person name="Ferrante I. M."/>
        </authorList>
    </citation>
    <scope>NUCLEOTIDE SEQUENCE [LARGE SCALE GENOMIC DNA]</scope>
    <source>
        <strain evidence="5 6">B856</strain>
    </source>
</reference>
<dbReference type="OrthoDB" id="10253408at2759"/>
<gene>
    <name evidence="5" type="ORF">PSNMU_V1.4_AUG-EV-PASAV3_0081140</name>
</gene>
<evidence type="ECO:0000259" key="4">
    <source>
        <dbReference type="SMART" id="SM00645"/>
    </source>
</evidence>
<sequence>MTPPRLRSFESTTAATKLRKGRRLQDIPDSVDWVEKGAVPPVKNQGMCGSCWAFSAIVAIEGAHFLDTGNLTSLSEQELVDCDALDMGCGGGLMDNAFLFDENSTGICSEMDYPYVMHRRWLRGCGSEKGECTPVEHTRVKSFTDVENTPEALVEAIAQQPVSVAIEADQQVFQFYKSGVFDDPGCGNNLDHGVAAVGYGTSDDGKDYFKVRNSWGASWGDEGYILISRSIENNVNGTCGILSFASMPMLRDD</sequence>
<dbReference type="InterPro" id="IPR038765">
    <property type="entry name" value="Papain-like_cys_pep_sf"/>
</dbReference>
<dbReference type="Proteomes" id="UP000291116">
    <property type="component" value="Unassembled WGS sequence"/>
</dbReference>
<dbReference type="InterPro" id="IPR025660">
    <property type="entry name" value="Pept_his_AS"/>
</dbReference>
<evidence type="ECO:0000313" key="6">
    <source>
        <dbReference type="Proteomes" id="UP000291116"/>
    </source>
</evidence>
<evidence type="ECO:0000256" key="3">
    <source>
        <dbReference type="ARBA" id="ARBA00023157"/>
    </source>
</evidence>
<organism evidence="5 6">
    <name type="scientific">Pseudo-nitzschia multistriata</name>
    <dbReference type="NCBI Taxonomy" id="183589"/>
    <lineage>
        <taxon>Eukaryota</taxon>
        <taxon>Sar</taxon>
        <taxon>Stramenopiles</taxon>
        <taxon>Ochrophyta</taxon>
        <taxon>Bacillariophyta</taxon>
        <taxon>Bacillariophyceae</taxon>
        <taxon>Bacillariophycidae</taxon>
        <taxon>Bacillariales</taxon>
        <taxon>Bacillariaceae</taxon>
        <taxon>Pseudo-nitzschia</taxon>
    </lineage>
</organism>
<dbReference type="AlphaFoldDB" id="A0A448ZGF9"/>
<proteinExistence type="inferred from homology"/>
<keyword evidence="3" id="KW-1015">Disulfide bond</keyword>
<dbReference type="InterPro" id="IPR013128">
    <property type="entry name" value="Peptidase_C1A"/>
</dbReference>
<feature type="domain" description="Peptidase C1A papain C-terminal" evidence="4">
    <location>
        <begin position="27"/>
        <end position="249"/>
    </location>
</feature>
<dbReference type="GO" id="GO:0008234">
    <property type="term" value="F:cysteine-type peptidase activity"/>
    <property type="evidence" value="ECO:0007669"/>
    <property type="project" value="InterPro"/>
</dbReference>
<dbReference type="PROSITE" id="PS00639">
    <property type="entry name" value="THIOL_PROTEASE_HIS"/>
    <property type="match status" value="1"/>
</dbReference>
<dbReference type="PRINTS" id="PR00705">
    <property type="entry name" value="PAPAIN"/>
</dbReference>
<dbReference type="EMBL" id="CAACVS010000335">
    <property type="protein sequence ID" value="VEU41147.1"/>
    <property type="molecule type" value="Genomic_DNA"/>
</dbReference>
<dbReference type="SUPFAM" id="SSF54001">
    <property type="entry name" value="Cysteine proteinases"/>
    <property type="match status" value="1"/>
</dbReference>
<dbReference type="SMART" id="SM00645">
    <property type="entry name" value="Pept_C1"/>
    <property type="match status" value="1"/>
</dbReference>
<evidence type="ECO:0000313" key="5">
    <source>
        <dbReference type="EMBL" id="VEU41147.1"/>
    </source>
</evidence>
<protein>
    <recommendedName>
        <fullName evidence="4">Peptidase C1A papain C-terminal domain-containing protein</fullName>
    </recommendedName>
</protein>
<dbReference type="CDD" id="cd02248">
    <property type="entry name" value="Peptidase_C1A"/>
    <property type="match status" value="1"/>
</dbReference>
<comment type="similarity">
    <text evidence="1">Belongs to the peptidase C1 family.</text>
</comment>
<name>A0A448ZGF9_9STRA</name>
<dbReference type="Gene3D" id="3.90.70.10">
    <property type="entry name" value="Cysteine proteinases"/>
    <property type="match status" value="1"/>
</dbReference>
<dbReference type="InterPro" id="IPR000169">
    <property type="entry name" value="Pept_cys_AS"/>
</dbReference>
<keyword evidence="2" id="KW-0865">Zymogen</keyword>
<dbReference type="GO" id="GO:0006508">
    <property type="term" value="P:proteolysis"/>
    <property type="evidence" value="ECO:0007669"/>
    <property type="project" value="InterPro"/>
</dbReference>